<comment type="caution">
    <text evidence="1">The sequence shown here is derived from an EMBL/GenBank/DDBJ whole genome shotgun (WGS) entry which is preliminary data.</text>
</comment>
<accession>A0ABR2CAA0</accession>
<organism evidence="1 2">
    <name type="scientific">Hibiscus sabdariffa</name>
    <name type="common">roselle</name>
    <dbReference type="NCBI Taxonomy" id="183260"/>
    <lineage>
        <taxon>Eukaryota</taxon>
        <taxon>Viridiplantae</taxon>
        <taxon>Streptophyta</taxon>
        <taxon>Embryophyta</taxon>
        <taxon>Tracheophyta</taxon>
        <taxon>Spermatophyta</taxon>
        <taxon>Magnoliopsida</taxon>
        <taxon>eudicotyledons</taxon>
        <taxon>Gunneridae</taxon>
        <taxon>Pentapetalae</taxon>
        <taxon>rosids</taxon>
        <taxon>malvids</taxon>
        <taxon>Malvales</taxon>
        <taxon>Malvaceae</taxon>
        <taxon>Malvoideae</taxon>
        <taxon>Hibiscus</taxon>
    </lineage>
</organism>
<evidence type="ECO:0000313" key="2">
    <source>
        <dbReference type="Proteomes" id="UP001472677"/>
    </source>
</evidence>
<gene>
    <name evidence="1" type="ORF">V6N12_068938</name>
</gene>
<evidence type="ECO:0000313" key="1">
    <source>
        <dbReference type="EMBL" id="KAK8516330.1"/>
    </source>
</evidence>
<dbReference type="EMBL" id="JBBPBM010000059">
    <property type="protein sequence ID" value="KAK8516330.1"/>
    <property type="molecule type" value="Genomic_DNA"/>
</dbReference>
<keyword evidence="2" id="KW-1185">Reference proteome</keyword>
<proteinExistence type="predicted"/>
<name>A0ABR2CAA0_9ROSI</name>
<reference evidence="1 2" key="1">
    <citation type="journal article" date="2024" name="G3 (Bethesda)">
        <title>Genome assembly of Hibiscus sabdariffa L. provides insights into metabolisms of medicinal natural products.</title>
        <authorList>
            <person name="Kim T."/>
        </authorList>
    </citation>
    <scope>NUCLEOTIDE SEQUENCE [LARGE SCALE GENOMIC DNA]</scope>
    <source>
        <strain evidence="1">TK-2024</strain>
        <tissue evidence="1">Old leaves</tissue>
    </source>
</reference>
<sequence length="94" mass="10944">MVAFLAHEWPSIMGGRPPTFSYKRPACYRAKKKEDFFLICHSVEENSTKATKSESSESRLCLRRGRFMDPDVKSLVIENKGVNHRKKVKLKDWL</sequence>
<protein>
    <submittedName>
        <fullName evidence="1">Uncharacterized protein</fullName>
    </submittedName>
</protein>
<dbReference type="Proteomes" id="UP001472677">
    <property type="component" value="Unassembled WGS sequence"/>
</dbReference>